<feature type="binding site" evidence="4 6">
    <location>
        <position position="149"/>
    </location>
    <ligand>
        <name>substrate</name>
    </ligand>
</feature>
<feature type="binding site" evidence="4 7">
    <location>
        <begin position="38"/>
        <end position="43"/>
    </location>
    <ligand>
        <name>NAD(+)</name>
        <dbReference type="ChEBI" id="CHEBI:57540"/>
    </ligand>
</feature>
<feature type="active site" description="Proton acceptor" evidence="4 5">
    <location>
        <position position="204"/>
    </location>
</feature>
<dbReference type="SUPFAM" id="SSF56327">
    <property type="entry name" value="LDH C-terminal domain-like"/>
    <property type="match status" value="1"/>
</dbReference>
<dbReference type="InterPro" id="IPR022383">
    <property type="entry name" value="Lactate/malate_DH_C"/>
</dbReference>
<proteinExistence type="inferred from homology"/>
<protein>
    <recommendedName>
        <fullName evidence="4">Malate dehydrogenase</fullName>
        <ecNumber evidence="4">1.1.1.37</ecNumber>
    </recommendedName>
</protein>
<evidence type="ECO:0000256" key="3">
    <source>
        <dbReference type="ARBA" id="ARBA00023027"/>
    </source>
</evidence>
<dbReference type="PIRSF" id="PIRSF000102">
    <property type="entry name" value="Lac_mal_DH"/>
    <property type="match status" value="1"/>
</dbReference>
<evidence type="ECO:0000259" key="8">
    <source>
        <dbReference type="Pfam" id="PF00056"/>
    </source>
</evidence>
<dbReference type="KEGG" id="nio:NITINOP_0980"/>
<dbReference type="InterPro" id="IPR036291">
    <property type="entry name" value="NAD(P)-bd_dom_sf"/>
</dbReference>
<dbReference type="NCBIfam" id="TIGR01763">
    <property type="entry name" value="MalateDH_bact"/>
    <property type="match status" value="1"/>
</dbReference>
<evidence type="ECO:0000313" key="11">
    <source>
        <dbReference type="Proteomes" id="UP000066284"/>
    </source>
</evidence>
<evidence type="ECO:0000259" key="9">
    <source>
        <dbReference type="Pfam" id="PF02866"/>
    </source>
</evidence>
<feature type="domain" description="Lactate/malate dehydrogenase C-terminal" evidence="9">
    <location>
        <begin position="176"/>
        <end position="329"/>
    </location>
</feature>
<dbReference type="AlphaFoldDB" id="A0A0S4KND2"/>
<dbReference type="Proteomes" id="UP000066284">
    <property type="component" value="Chromosome 1"/>
</dbReference>
<dbReference type="Pfam" id="PF00056">
    <property type="entry name" value="Ldh_1_N"/>
    <property type="match status" value="1"/>
</dbReference>
<dbReference type="SUPFAM" id="SSF51735">
    <property type="entry name" value="NAD(P)-binding Rossmann-fold domains"/>
    <property type="match status" value="1"/>
</dbReference>
<evidence type="ECO:0000256" key="1">
    <source>
        <dbReference type="ARBA" id="ARBA00022532"/>
    </source>
</evidence>
<reference evidence="11" key="1">
    <citation type="submission" date="2015-09" db="EMBL/GenBank/DDBJ databases">
        <authorList>
            <person name="Daims H."/>
        </authorList>
    </citation>
    <scope>NUCLEOTIDE SEQUENCE [LARGE SCALE GENOMIC DNA]</scope>
</reference>
<evidence type="ECO:0000256" key="5">
    <source>
        <dbReference type="PIRSR" id="PIRSR000102-1"/>
    </source>
</evidence>
<dbReference type="PANTHER" id="PTHR43128:SF16">
    <property type="entry name" value="L-LACTATE DEHYDROGENASE"/>
    <property type="match status" value="1"/>
</dbReference>
<dbReference type="FunFam" id="3.90.110.10:FF:000004">
    <property type="entry name" value="Malate dehydrogenase"/>
    <property type="match status" value="1"/>
</dbReference>
<sequence length="340" mass="36228">MKDRPKPREQAERILTRRQQCLRVGGADMKRAKVTVVGAGNVGGTTAQRLAEKDTYDVVLVDIAEGIPQGKALDISQAGPICGYSTRVIGTNGYAETTGSAIAVITSGMPRKPGMSRDELLATNAKIVKSVVSELVSRSPDIILILVTNPLDAMVHVARRVSGLPKSRVIGMGGVLDSARMRSFIAEELNVPGPDVQAMVLGGHGDTMVPLPRYTTVRGTPVSALMSKEKLDAIVKRTRDGGAEIVGLLKTGSAFYAPSASAVDMVEAIYKDEKRVMPCSVLCEGEYGLKNVIVGVPVRIGRAGVEEIVEYDLEPDERTALNASADAVRELCARVDELMA</sequence>
<gene>
    <name evidence="4 10" type="primary">mdh</name>
    <name evidence="10" type="ORF">NITINOP_0980</name>
</gene>
<name>A0A0S4KND2_9BACT</name>
<evidence type="ECO:0000256" key="2">
    <source>
        <dbReference type="ARBA" id="ARBA00023002"/>
    </source>
</evidence>
<dbReference type="Gene3D" id="3.40.50.720">
    <property type="entry name" value="NAD(P)-binding Rossmann-like Domain"/>
    <property type="match status" value="1"/>
</dbReference>
<dbReference type="Gene3D" id="3.90.110.10">
    <property type="entry name" value="Lactate dehydrogenase/glycoside hydrolase, family 4, C-terminal"/>
    <property type="match status" value="1"/>
</dbReference>
<dbReference type="HAMAP" id="MF_00487">
    <property type="entry name" value="Malate_dehydrog_3"/>
    <property type="match status" value="1"/>
</dbReference>
<dbReference type="GO" id="GO:0006099">
    <property type="term" value="P:tricarboxylic acid cycle"/>
    <property type="evidence" value="ECO:0007669"/>
    <property type="project" value="UniProtKB-UniRule"/>
</dbReference>
<keyword evidence="3 4" id="KW-0520">NAD</keyword>
<dbReference type="InterPro" id="IPR011275">
    <property type="entry name" value="Malate_DH_type3"/>
</dbReference>
<dbReference type="GO" id="GO:0006089">
    <property type="term" value="P:lactate metabolic process"/>
    <property type="evidence" value="ECO:0007669"/>
    <property type="project" value="TreeGrafter"/>
</dbReference>
<dbReference type="STRING" id="1715989.NITINOP_0980"/>
<dbReference type="NCBIfam" id="NF004863">
    <property type="entry name" value="PRK06223.1"/>
    <property type="match status" value="1"/>
</dbReference>
<dbReference type="PRINTS" id="PR00086">
    <property type="entry name" value="LLDHDRGNASE"/>
</dbReference>
<comment type="catalytic activity">
    <reaction evidence="4">
        <text>(S)-malate + NAD(+) = oxaloacetate + NADH + H(+)</text>
        <dbReference type="Rhea" id="RHEA:21432"/>
        <dbReference type="ChEBI" id="CHEBI:15378"/>
        <dbReference type="ChEBI" id="CHEBI:15589"/>
        <dbReference type="ChEBI" id="CHEBI:16452"/>
        <dbReference type="ChEBI" id="CHEBI:57540"/>
        <dbReference type="ChEBI" id="CHEBI:57945"/>
        <dbReference type="EC" id="1.1.1.37"/>
    </reaction>
</comment>
<dbReference type="Pfam" id="PF02866">
    <property type="entry name" value="Ldh_1_C"/>
    <property type="match status" value="1"/>
</dbReference>
<dbReference type="FunFam" id="3.40.50.720:FF:000018">
    <property type="entry name" value="Malate dehydrogenase"/>
    <property type="match status" value="1"/>
</dbReference>
<feature type="binding site" evidence="4 6">
    <location>
        <position position="180"/>
    </location>
    <ligand>
        <name>substrate</name>
    </ligand>
</feature>
<comment type="function">
    <text evidence="4">Catalyzes the reversible oxidation of malate to oxaloacetate.</text>
</comment>
<accession>A0A0S4KND2</accession>
<organism evidence="10 11">
    <name type="scientific">Candidatus Nitrospira inopinata</name>
    <dbReference type="NCBI Taxonomy" id="1715989"/>
    <lineage>
        <taxon>Bacteria</taxon>
        <taxon>Pseudomonadati</taxon>
        <taxon>Nitrospirota</taxon>
        <taxon>Nitrospiria</taxon>
        <taxon>Nitrospirales</taxon>
        <taxon>Nitrospiraceae</taxon>
        <taxon>Nitrospira</taxon>
    </lineage>
</organism>
<dbReference type="InterPro" id="IPR001236">
    <property type="entry name" value="Lactate/malate_DH_N"/>
</dbReference>
<feature type="binding site" evidence="4 6">
    <location>
        <position position="111"/>
    </location>
    <ligand>
        <name>substrate</name>
    </ligand>
</feature>
<dbReference type="PANTHER" id="PTHR43128">
    <property type="entry name" value="L-2-HYDROXYCARBOXYLATE DEHYDROGENASE (NAD(P)(+))"/>
    <property type="match status" value="1"/>
</dbReference>
<dbReference type="GO" id="GO:0030060">
    <property type="term" value="F:L-malate dehydrogenase (NAD+) activity"/>
    <property type="evidence" value="ECO:0007669"/>
    <property type="project" value="UniProtKB-UniRule"/>
</dbReference>
<keyword evidence="1 4" id="KW-0816">Tricarboxylic acid cycle</keyword>
<dbReference type="CDD" id="cd01339">
    <property type="entry name" value="LDH-like_MDH"/>
    <property type="match status" value="1"/>
</dbReference>
<dbReference type="InterPro" id="IPR015955">
    <property type="entry name" value="Lactate_DH/Glyco_Ohase_4_C"/>
</dbReference>
<dbReference type="InterPro" id="IPR001557">
    <property type="entry name" value="L-lactate/malate_DH"/>
</dbReference>
<feature type="binding site" evidence="4 7">
    <location>
        <begin position="147"/>
        <end position="149"/>
    </location>
    <ligand>
        <name>NAD(+)</name>
        <dbReference type="ChEBI" id="CHEBI:57540"/>
    </ligand>
</feature>
<comment type="similarity">
    <text evidence="4">Belongs to the LDH/MDH superfamily. MDH type 3 family.</text>
</comment>
<evidence type="ECO:0000256" key="6">
    <source>
        <dbReference type="PIRSR" id="PIRSR000102-2"/>
    </source>
</evidence>
<keyword evidence="2 4" id="KW-0560">Oxidoreductase</keyword>
<evidence type="ECO:0000256" key="7">
    <source>
        <dbReference type="PIRSR" id="PIRSR000102-3"/>
    </source>
</evidence>
<feature type="binding site" evidence="4 7">
    <location>
        <position position="124"/>
    </location>
    <ligand>
        <name>NAD(+)</name>
        <dbReference type="ChEBI" id="CHEBI:57540"/>
    </ligand>
</feature>
<evidence type="ECO:0000313" key="10">
    <source>
        <dbReference type="EMBL" id="CUQ65955.1"/>
    </source>
</evidence>
<dbReference type="GO" id="GO:0004459">
    <property type="term" value="F:L-lactate dehydrogenase (NAD+) activity"/>
    <property type="evidence" value="ECO:0007669"/>
    <property type="project" value="TreeGrafter"/>
</dbReference>
<feature type="domain" description="Lactate/malate dehydrogenase N-terminal" evidence="8">
    <location>
        <begin position="33"/>
        <end position="171"/>
    </location>
</feature>
<dbReference type="EC" id="1.1.1.37" evidence="4"/>
<keyword evidence="11" id="KW-1185">Reference proteome</keyword>
<feature type="binding site" evidence="4 6">
    <location>
        <position position="117"/>
    </location>
    <ligand>
        <name>substrate</name>
    </ligand>
</feature>
<evidence type="ECO:0000256" key="4">
    <source>
        <dbReference type="HAMAP-Rule" id="MF_00487"/>
    </source>
</evidence>
<dbReference type="EMBL" id="LN885086">
    <property type="protein sequence ID" value="CUQ65955.1"/>
    <property type="molecule type" value="Genomic_DNA"/>
</dbReference>
<feature type="binding site" evidence="4 7">
    <location>
        <position position="62"/>
    </location>
    <ligand>
        <name>NAD(+)</name>
        <dbReference type="ChEBI" id="CHEBI:57540"/>
    </ligand>
</feature>